<evidence type="ECO:0000313" key="3">
    <source>
        <dbReference type="Proteomes" id="UP000834106"/>
    </source>
</evidence>
<dbReference type="AlphaFoldDB" id="A0AAD2DNQ5"/>
<evidence type="ECO:0000313" key="2">
    <source>
        <dbReference type="EMBL" id="CAI9760689.1"/>
    </source>
</evidence>
<organism evidence="2 3">
    <name type="scientific">Fraxinus pennsylvanica</name>
    <dbReference type="NCBI Taxonomy" id="56036"/>
    <lineage>
        <taxon>Eukaryota</taxon>
        <taxon>Viridiplantae</taxon>
        <taxon>Streptophyta</taxon>
        <taxon>Embryophyta</taxon>
        <taxon>Tracheophyta</taxon>
        <taxon>Spermatophyta</taxon>
        <taxon>Magnoliopsida</taxon>
        <taxon>eudicotyledons</taxon>
        <taxon>Gunneridae</taxon>
        <taxon>Pentapetalae</taxon>
        <taxon>asterids</taxon>
        <taxon>lamiids</taxon>
        <taxon>Lamiales</taxon>
        <taxon>Oleaceae</taxon>
        <taxon>Oleeae</taxon>
        <taxon>Fraxinus</taxon>
    </lineage>
</organism>
<feature type="region of interest" description="Disordered" evidence="1">
    <location>
        <begin position="82"/>
        <end position="110"/>
    </location>
</feature>
<proteinExistence type="predicted"/>
<protein>
    <submittedName>
        <fullName evidence="2">Uncharacterized protein</fullName>
    </submittedName>
</protein>
<reference evidence="2" key="1">
    <citation type="submission" date="2023-05" db="EMBL/GenBank/DDBJ databases">
        <authorList>
            <person name="Huff M."/>
        </authorList>
    </citation>
    <scope>NUCLEOTIDE SEQUENCE</scope>
</reference>
<dbReference type="EMBL" id="OU503040">
    <property type="protein sequence ID" value="CAI9760689.1"/>
    <property type="molecule type" value="Genomic_DNA"/>
</dbReference>
<gene>
    <name evidence="2" type="ORF">FPE_LOCUS8119</name>
</gene>
<feature type="compositionally biased region" description="Polar residues" evidence="1">
    <location>
        <begin position="93"/>
        <end position="110"/>
    </location>
</feature>
<accession>A0AAD2DNQ5</accession>
<sequence length="138" mass="15794">MEIKQGLQLSNPREIDQNIRVDPSILNASCKIFLILLPQAIRRFSIHQTLDLVCNFLSCPEYNVSAIKKWTEDGSDWIMFPTSSSTREGKSLNIDSQNSSKLRSQSNSIEKTSEIACQDRFRASPKRSSQVLESLWWD</sequence>
<evidence type="ECO:0000256" key="1">
    <source>
        <dbReference type="SAM" id="MobiDB-lite"/>
    </source>
</evidence>
<name>A0AAD2DNQ5_9LAMI</name>
<keyword evidence="3" id="KW-1185">Reference proteome</keyword>
<dbReference type="Proteomes" id="UP000834106">
    <property type="component" value="Chromosome 5"/>
</dbReference>